<keyword evidence="3" id="KW-0808">Transferase</keyword>
<feature type="domain" description="Glycosyltransferase 2-like" evidence="2">
    <location>
        <begin position="15"/>
        <end position="167"/>
    </location>
</feature>
<dbReference type="SUPFAM" id="SSF53448">
    <property type="entry name" value="Nucleotide-diphospho-sugar transferases"/>
    <property type="match status" value="1"/>
</dbReference>
<dbReference type="GO" id="GO:0016740">
    <property type="term" value="F:transferase activity"/>
    <property type="evidence" value="ECO:0007669"/>
    <property type="project" value="UniProtKB-KW"/>
</dbReference>
<accession>A0A840AX17</accession>
<keyword evidence="4" id="KW-1185">Reference proteome</keyword>
<dbReference type="PANTHER" id="PTHR48090:SF7">
    <property type="entry name" value="RFBJ PROTEIN"/>
    <property type="match status" value="1"/>
</dbReference>
<dbReference type="Gene3D" id="3.90.550.10">
    <property type="entry name" value="Spore Coat Polysaccharide Biosynthesis Protein SpsA, Chain A"/>
    <property type="match status" value="1"/>
</dbReference>
<feature type="transmembrane region" description="Helical" evidence="1">
    <location>
        <begin position="273"/>
        <end position="296"/>
    </location>
</feature>
<dbReference type="AlphaFoldDB" id="A0A840AX17"/>
<dbReference type="Pfam" id="PF00535">
    <property type="entry name" value="Glycos_transf_2"/>
    <property type="match status" value="1"/>
</dbReference>
<comment type="caution">
    <text evidence="3">The sequence shown here is derived from an EMBL/GenBank/DDBJ whole genome shotgun (WGS) entry which is preliminary data.</text>
</comment>
<keyword evidence="1" id="KW-0472">Membrane</keyword>
<feature type="transmembrane region" description="Helical" evidence="1">
    <location>
        <begin position="237"/>
        <end position="261"/>
    </location>
</feature>
<dbReference type="EMBL" id="JACIDS010000005">
    <property type="protein sequence ID" value="MBB3932806.1"/>
    <property type="molecule type" value="Genomic_DNA"/>
</dbReference>
<proteinExistence type="predicted"/>
<evidence type="ECO:0000313" key="4">
    <source>
        <dbReference type="Proteomes" id="UP000553963"/>
    </source>
</evidence>
<keyword evidence="1" id="KW-1133">Transmembrane helix</keyword>
<reference evidence="3 4" key="1">
    <citation type="submission" date="2020-08" db="EMBL/GenBank/DDBJ databases">
        <title>Genomic Encyclopedia of Type Strains, Phase IV (KMG-IV): sequencing the most valuable type-strain genomes for metagenomic binning, comparative biology and taxonomic classification.</title>
        <authorList>
            <person name="Goeker M."/>
        </authorList>
    </citation>
    <scope>NUCLEOTIDE SEQUENCE [LARGE SCALE GENOMIC DNA]</scope>
    <source>
        <strain evidence="3 4">DSM 25966</strain>
    </source>
</reference>
<organism evidence="3 4">
    <name type="scientific">Kaistia hirudinis</name>
    <dbReference type="NCBI Taxonomy" id="1293440"/>
    <lineage>
        <taxon>Bacteria</taxon>
        <taxon>Pseudomonadati</taxon>
        <taxon>Pseudomonadota</taxon>
        <taxon>Alphaproteobacteria</taxon>
        <taxon>Hyphomicrobiales</taxon>
        <taxon>Kaistiaceae</taxon>
        <taxon>Kaistia</taxon>
    </lineage>
</organism>
<dbReference type="CDD" id="cd04179">
    <property type="entry name" value="DPM_DPG-synthase_like"/>
    <property type="match status" value="1"/>
</dbReference>
<protein>
    <submittedName>
        <fullName evidence="3">Glycosyltransferase involved in cell wall biosynthesis</fullName>
    </submittedName>
</protein>
<dbReference type="InterPro" id="IPR029044">
    <property type="entry name" value="Nucleotide-diphossugar_trans"/>
</dbReference>
<dbReference type="PANTHER" id="PTHR48090">
    <property type="entry name" value="UNDECAPRENYL-PHOSPHATE 4-DEOXY-4-FORMAMIDO-L-ARABINOSE TRANSFERASE-RELATED"/>
    <property type="match status" value="1"/>
</dbReference>
<dbReference type="Proteomes" id="UP000553963">
    <property type="component" value="Unassembled WGS sequence"/>
</dbReference>
<dbReference type="RefSeq" id="WP_183400474.1">
    <property type="nucleotide sequence ID" value="NZ_JACIDS010000005.1"/>
</dbReference>
<dbReference type="InterPro" id="IPR050256">
    <property type="entry name" value="Glycosyltransferase_2"/>
</dbReference>
<evidence type="ECO:0000256" key="1">
    <source>
        <dbReference type="SAM" id="Phobius"/>
    </source>
</evidence>
<keyword evidence="1" id="KW-0812">Transmembrane</keyword>
<dbReference type="InterPro" id="IPR001173">
    <property type="entry name" value="Glyco_trans_2-like"/>
</dbReference>
<evidence type="ECO:0000259" key="2">
    <source>
        <dbReference type="Pfam" id="PF00535"/>
    </source>
</evidence>
<evidence type="ECO:0000313" key="3">
    <source>
        <dbReference type="EMBL" id="MBB3932806.1"/>
    </source>
</evidence>
<name>A0A840AX17_9HYPH</name>
<sequence>MGGAKNPGGQQRLAVLVPCFNEALTVGSVVSCFRAALPDAEIYVFDNNSTDQTASIATAAGAIVRSEPRQGKGNVVRRMFADVEADVYILVDGDGTYDAEAAPSLVAKLNAEGLDFLNAARVEDGAGAYRLGHRFGNRVLTGVVQRIFGRQLDDMLSGYKVLSRRYVKSFPAMSFGFEIETELAVHALELRLPMAEVPTRYIERPEGSFSKLRTIRDGTRILMLIARLVKDERPLQFFGLLGVAAIMVALVLGFGVAVTFLETGLVPRLPTAVLSVGLVVVGVLSIFSGLILDTIARMRQELKRLFYLSADSR</sequence>
<gene>
    <name evidence="3" type="ORF">GGR25_003870</name>
</gene>